<feature type="transmembrane region" description="Helical" evidence="1">
    <location>
        <begin position="6"/>
        <end position="27"/>
    </location>
</feature>
<dbReference type="AlphaFoldDB" id="A0A383UN58"/>
<organism evidence="2 3">
    <name type="scientific">Blumeria hordei</name>
    <name type="common">Barley powdery mildew</name>
    <name type="synonym">Blumeria graminis f. sp. hordei</name>
    <dbReference type="NCBI Taxonomy" id="2867405"/>
    <lineage>
        <taxon>Eukaryota</taxon>
        <taxon>Fungi</taxon>
        <taxon>Dikarya</taxon>
        <taxon>Ascomycota</taxon>
        <taxon>Pezizomycotina</taxon>
        <taxon>Leotiomycetes</taxon>
        <taxon>Erysiphales</taxon>
        <taxon>Erysiphaceae</taxon>
        <taxon>Blumeria</taxon>
    </lineage>
</organism>
<keyword evidence="1" id="KW-1133">Transmembrane helix</keyword>
<evidence type="ECO:0000313" key="2">
    <source>
        <dbReference type="EMBL" id="SZF01005.1"/>
    </source>
</evidence>
<dbReference type="VEuPathDB" id="FungiDB:BLGHR1_11757"/>
<name>A0A383UN58_BLUHO</name>
<dbReference type="Proteomes" id="UP000275772">
    <property type="component" value="Unassembled WGS sequence"/>
</dbReference>
<protein>
    <submittedName>
        <fullName evidence="2">Uncharacterized protein</fullName>
    </submittedName>
</protein>
<evidence type="ECO:0000256" key="1">
    <source>
        <dbReference type="SAM" id="Phobius"/>
    </source>
</evidence>
<gene>
    <name evidence="2" type="ORF">BLGHR1_11757</name>
</gene>
<keyword evidence="1" id="KW-0472">Membrane</keyword>
<sequence>MTNEFGALILNLLIFITTLVNISYALINTEPLLIIVMYSLCKVFAAPPESGLVASCQHKSLYEESLSWVGSASPRPSAT</sequence>
<reference evidence="2 3" key="1">
    <citation type="submission" date="2017-11" db="EMBL/GenBank/DDBJ databases">
        <authorList>
            <person name="Kracher B."/>
        </authorList>
    </citation>
    <scope>NUCLEOTIDE SEQUENCE [LARGE SCALE GENOMIC DNA]</scope>
    <source>
        <strain evidence="2 3">RACE1</strain>
    </source>
</reference>
<accession>A0A383UN58</accession>
<proteinExistence type="predicted"/>
<dbReference type="EMBL" id="UNSH01000035">
    <property type="protein sequence ID" value="SZF01005.1"/>
    <property type="molecule type" value="Genomic_DNA"/>
</dbReference>
<keyword evidence="1" id="KW-0812">Transmembrane</keyword>
<evidence type="ECO:0000313" key="3">
    <source>
        <dbReference type="Proteomes" id="UP000275772"/>
    </source>
</evidence>